<dbReference type="InterPro" id="IPR018164">
    <property type="entry name" value="Ala-tRNA-synth_IIc_N"/>
</dbReference>
<dbReference type="InterPro" id="IPR018165">
    <property type="entry name" value="Ala-tRNA-synth_IIc_core"/>
</dbReference>
<dbReference type="NCBIfam" id="TIGR00344">
    <property type="entry name" value="alaS"/>
    <property type="match status" value="1"/>
</dbReference>
<dbReference type="Gene3D" id="3.10.310.40">
    <property type="match status" value="1"/>
</dbReference>
<accession>A0A059XZ76</accession>
<dbReference type="EMBL" id="CP005933">
    <property type="protein sequence ID" value="AIA33929.1"/>
    <property type="molecule type" value="Genomic_DNA"/>
</dbReference>
<feature type="binding site" evidence="14">
    <location>
        <position position="562"/>
    </location>
    <ligand>
        <name>Zn(2+)</name>
        <dbReference type="ChEBI" id="CHEBI:29105"/>
    </ligand>
</feature>
<dbReference type="Gene3D" id="2.40.30.130">
    <property type="match status" value="1"/>
</dbReference>
<comment type="domain">
    <text evidence="14">Consists of three domains; the N-terminal catalytic domain, the editing domain and the C-terminal C-Ala domain. The editing domain removes incorrectly charged amino acids, while the C-Ala domain, along with tRNA(Ala), serves as a bridge to cooperatively bring together the editing and aminoacylation centers thus stimulating deacylation of misacylated tRNAs.</text>
</comment>
<feature type="domain" description="Alanyl-transfer RNA synthetases family profile" evidence="16">
    <location>
        <begin position="4"/>
        <end position="706"/>
    </location>
</feature>
<dbReference type="GO" id="GO:0002161">
    <property type="term" value="F:aminoacyl-tRNA deacylase activity"/>
    <property type="evidence" value="ECO:0007669"/>
    <property type="project" value="TreeGrafter"/>
</dbReference>
<evidence type="ECO:0000313" key="18">
    <source>
        <dbReference type="Proteomes" id="UP000027182"/>
    </source>
</evidence>
<sequence>MKKLTSTEIRQKWLDFFESKNHLVIESKSLIPVNDPSLLWINSGVATLKNYFSGKKVPPAFRLTNSQKAIRTNDIENVGVTSRHHTFFEMLGNFSIGNYFKKEAIAYAKEFLVNVLEMDFEKLYFTYYEEDLEAKNYWLENGVDESHLISGTRDTNFWDLGSGPCGPCTEIFYDRGEKYDSRGIDLLKNDIENDRYIEIWNIVFSQFNNDGEGNYTELKQKNIDTGAGLERLASIMQDVPTNYDSDLFINIIREIEKYSPYKYVIENYFVKDEHQSEINTNFKIIADHIRTVVNAIADGAKVSNVGRGYIIRRLLRRSYYKGMQLGINDLFLHKLVKVVKDSLPYKYDEKDVIDAIKEEELLFSKTIEKGKILLESFLDNENKVFDGAVAFNLLETYGFPIELTAEILHQKDIRVDMEAFELAKEKHALASKGGKATGMDKVINSLALIDKKMDNFVGYSELSVSSKVLKLFDEENEVEGFETGGYVLLETTPFYATSGGQRHDKGFIIQGENKIKIIDVFKDKFGNHIHFVEGKMNNYEPVSSFVDPNIRIGLERNHSGTHLLFCALRNVLGSHIEQLGSDNNEERLTFDFPADEKPSDEQIKAIEDLVRSYITKSIDREYITTTVDKAREMGAIMTLEEGEYMDPRAVRVVRFGDITSDLCGGTHLSNTSKLESFKITNVEKKQAGVFRIRAISSIKLVNEYLSEVNKKLNEELATIIKKIKELKNDYVAPVINENEPDIETLNLSINKRIDELREVYKQLLKESWNLEFDYETVKFDKINNYDVYINLDVDASSVKLIAASIRDKFQSGKTVAIIGSKNEKELLLAIATRAIDANKMFKKLSSELNGRGGGAPILAMGKMNYSENIESLIKDYLLNA</sequence>
<dbReference type="PROSITE" id="PS50860">
    <property type="entry name" value="AA_TRNA_LIGASE_II_ALA"/>
    <property type="match status" value="1"/>
</dbReference>
<keyword evidence="10 14" id="KW-0648">Protein biosynthesis</keyword>
<dbReference type="SUPFAM" id="SSF50447">
    <property type="entry name" value="Translation proteins"/>
    <property type="match status" value="1"/>
</dbReference>
<dbReference type="InterPro" id="IPR003156">
    <property type="entry name" value="DHHA1_dom"/>
</dbReference>
<gene>
    <name evidence="14 17" type="primary">alaS</name>
    <name evidence="17" type="ORF">K668_01745</name>
</gene>
<dbReference type="InterPro" id="IPR012947">
    <property type="entry name" value="tRNA_SAD"/>
</dbReference>
<evidence type="ECO:0000256" key="8">
    <source>
        <dbReference type="ARBA" id="ARBA00022840"/>
    </source>
</evidence>
<protein>
    <recommendedName>
        <fullName evidence="14">Alanine--tRNA ligase</fullName>
        <ecNumber evidence="14">6.1.1.7</ecNumber>
    </recommendedName>
    <alternativeName>
        <fullName evidence="14">Alanyl-tRNA synthetase</fullName>
        <shortName evidence="14">AlaRS</shortName>
    </alternativeName>
</protein>
<dbReference type="RefSeq" id="WP_013954756.1">
    <property type="nucleotide sequence ID" value="NZ_CP005933.1"/>
</dbReference>
<dbReference type="PANTHER" id="PTHR11777">
    <property type="entry name" value="ALANYL-TRNA SYNTHETASE"/>
    <property type="match status" value="1"/>
</dbReference>
<keyword evidence="11 14" id="KW-0030">Aminoacyl-tRNA synthetase</keyword>
<dbReference type="CDD" id="cd00673">
    <property type="entry name" value="AlaRS_core"/>
    <property type="match status" value="1"/>
</dbReference>
<dbReference type="PANTHER" id="PTHR11777:SF9">
    <property type="entry name" value="ALANINE--TRNA LIGASE, CYTOPLASMIC"/>
    <property type="match status" value="1"/>
</dbReference>
<feature type="binding site" evidence="14">
    <location>
        <position position="558"/>
    </location>
    <ligand>
        <name>Zn(2+)</name>
        <dbReference type="ChEBI" id="CHEBI:29105"/>
    </ligand>
</feature>
<dbReference type="Gene3D" id="3.30.930.10">
    <property type="entry name" value="Bira Bifunctional Protein, Domain 2"/>
    <property type="match status" value="1"/>
</dbReference>
<feature type="binding site" evidence="14">
    <location>
        <position position="667"/>
    </location>
    <ligand>
        <name>Zn(2+)</name>
        <dbReference type="ChEBI" id="CHEBI:29105"/>
    </ligand>
</feature>
<dbReference type="InterPro" id="IPR023033">
    <property type="entry name" value="Ala_tRNA_ligase_euk/bac"/>
</dbReference>
<dbReference type="SUPFAM" id="SSF55186">
    <property type="entry name" value="ThrRS/AlaRS common domain"/>
    <property type="match status" value="1"/>
</dbReference>
<keyword evidence="2 14" id="KW-0963">Cytoplasm</keyword>
<dbReference type="SMART" id="SM00863">
    <property type="entry name" value="tRNA_SAD"/>
    <property type="match status" value="1"/>
</dbReference>
<dbReference type="InterPro" id="IPR018162">
    <property type="entry name" value="Ala-tRNA-ligase_IIc_anticod-bd"/>
</dbReference>
<evidence type="ECO:0000256" key="13">
    <source>
        <dbReference type="ARBA" id="ARBA00048300"/>
    </source>
</evidence>
<keyword evidence="15" id="KW-0175">Coiled coil</keyword>
<comment type="subcellular location">
    <subcellularLocation>
        <location evidence="14">Cytoplasm</location>
    </subcellularLocation>
</comment>
<name>A0A059XZ76_MYCBV</name>
<evidence type="ECO:0000256" key="2">
    <source>
        <dbReference type="ARBA" id="ARBA00022490"/>
    </source>
</evidence>
<keyword evidence="8 14" id="KW-0067">ATP-binding</keyword>
<evidence type="ECO:0000256" key="9">
    <source>
        <dbReference type="ARBA" id="ARBA00022884"/>
    </source>
</evidence>
<evidence type="ECO:0000256" key="10">
    <source>
        <dbReference type="ARBA" id="ARBA00022917"/>
    </source>
</evidence>
<dbReference type="GO" id="GO:0000049">
    <property type="term" value="F:tRNA binding"/>
    <property type="evidence" value="ECO:0007669"/>
    <property type="project" value="UniProtKB-KW"/>
</dbReference>
<keyword evidence="9 14" id="KW-0694">RNA-binding</keyword>
<keyword evidence="4 14" id="KW-0436">Ligase</keyword>
<comment type="function">
    <text evidence="12 14">Catalyzes the attachment of alanine to tRNA(Ala) in a two-step reaction: alanine is first activated by ATP to form Ala-AMP and then transferred to the acceptor end of tRNA(Ala). Also edits incorrectly charged Ser-tRNA(Ala) and Gly-tRNA(Ala) via its editing domain.</text>
</comment>
<dbReference type="HOGENOM" id="CLU_004485_1_1_14"/>
<keyword evidence="5 14" id="KW-0479">Metal-binding</keyword>
<feature type="binding site" evidence="14">
    <location>
        <position position="663"/>
    </location>
    <ligand>
        <name>Zn(2+)</name>
        <dbReference type="ChEBI" id="CHEBI:29105"/>
    </ligand>
</feature>
<organism evidence="17 18">
    <name type="scientific">Mycoplasmopsis bovis CQ-W70</name>
    <dbReference type="NCBI Taxonomy" id="1316930"/>
    <lineage>
        <taxon>Bacteria</taxon>
        <taxon>Bacillati</taxon>
        <taxon>Mycoplasmatota</taxon>
        <taxon>Mycoplasmoidales</taxon>
        <taxon>Metamycoplasmataceae</taxon>
        <taxon>Mycoplasmopsis</taxon>
    </lineage>
</organism>
<dbReference type="Pfam" id="PF01411">
    <property type="entry name" value="tRNA-synt_2c"/>
    <property type="match status" value="1"/>
</dbReference>
<dbReference type="Pfam" id="PF02272">
    <property type="entry name" value="DHHA1"/>
    <property type="match status" value="1"/>
</dbReference>
<keyword evidence="3 14" id="KW-0820">tRNA-binding</keyword>
<evidence type="ECO:0000256" key="1">
    <source>
        <dbReference type="ARBA" id="ARBA00008226"/>
    </source>
</evidence>
<dbReference type="Proteomes" id="UP000027182">
    <property type="component" value="Chromosome"/>
</dbReference>
<reference evidence="17 18" key="1">
    <citation type="submission" date="2013-04" db="EMBL/GenBank/DDBJ databases">
        <authorList>
            <person name="Lin L."/>
            <person name="Zeng Z."/>
            <person name="Xie J."/>
            <person name="Luo L."/>
            <person name="Yang Z."/>
            <person name="Liang W."/>
            <person name="Lin H."/>
            <person name="Dong C."/>
            <person name="Sun Y."/>
        </authorList>
    </citation>
    <scope>NUCLEOTIDE SEQUENCE [LARGE SCALE GENOMIC DNA]</scope>
    <source>
        <strain evidence="17 18">CQ-W70</strain>
    </source>
</reference>
<dbReference type="InterPro" id="IPR002318">
    <property type="entry name" value="Ala-tRNA-lgiase_IIc"/>
</dbReference>
<dbReference type="AlphaFoldDB" id="A0A059XZ76"/>
<evidence type="ECO:0000256" key="15">
    <source>
        <dbReference type="SAM" id="Coils"/>
    </source>
</evidence>
<evidence type="ECO:0000256" key="7">
    <source>
        <dbReference type="ARBA" id="ARBA00022833"/>
    </source>
</evidence>
<keyword evidence="6 14" id="KW-0547">Nucleotide-binding</keyword>
<proteinExistence type="inferred from homology"/>
<comment type="catalytic activity">
    <reaction evidence="13 14">
        <text>tRNA(Ala) + L-alanine + ATP = L-alanyl-tRNA(Ala) + AMP + diphosphate</text>
        <dbReference type="Rhea" id="RHEA:12540"/>
        <dbReference type="Rhea" id="RHEA-COMP:9657"/>
        <dbReference type="Rhea" id="RHEA-COMP:9923"/>
        <dbReference type="ChEBI" id="CHEBI:30616"/>
        <dbReference type="ChEBI" id="CHEBI:33019"/>
        <dbReference type="ChEBI" id="CHEBI:57972"/>
        <dbReference type="ChEBI" id="CHEBI:78442"/>
        <dbReference type="ChEBI" id="CHEBI:78497"/>
        <dbReference type="ChEBI" id="CHEBI:456215"/>
        <dbReference type="EC" id="6.1.1.7"/>
    </reaction>
</comment>
<dbReference type="GO" id="GO:0005829">
    <property type="term" value="C:cytosol"/>
    <property type="evidence" value="ECO:0007669"/>
    <property type="project" value="TreeGrafter"/>
</dbReference>
<evidence type="ECO:0000256" key="11">
    <source>
        <dbReference type="ARBA" id="ARBA00023146"/>
    </source>
</evidence>
<dbReference type="SUPFAM" id="SSF55681">
    <property type="entry name" value="Class II aaRS and biotin synthetases"/>
    <property type="match status" value="1"/>
</dbReference>
<dbReference type="PATRIC" id="fig|1316930.3.peg.359"/>
<evidence type="ECO:0000313" key="17">
    <source>
        <dbReference type="EMBL" id="AIA33929.1"/>
    </source>
</evidence>
<feature type="coiled-coil region" evidence="15">
    <location>
        <begin position="709"/>
        <end position="766"/>
    </location>
</feature>
<evidence type="ECO:0000256" key="6">
    <source>
        <dbReference type="ARBA" id="ARBA00022741"/>
    </source>
</evidence>
<dbReference type="GO" id="GO:0005524">
    <property type="term" value="F:ATP binding"/>
    <property type="evidence" value="ECO:0007669"/>
    <property type="project" value="UniProtKB-UniRule"/>
</dbReference>
<evidence type="ECO:0000256" key="4">
    <source>
        <dbReference type="ARBA" id="ARBA00022598"/>
    </source>
</evidence>
<dbReference type="PRINTS" id="PR00980">
    <property type="entry name" value="TRNASYNTHALA"/>
</dbReference>
<dbReference type="InterPro" id="IPR009000">
    <property type="entry name" value="Transl_B-barrel_sf"/>
</dbReference>
<dbReference type="KEGG" id="mbq:K668_01745"/>
<dbReference type="InterPro" id="IPR018163">
    <property type="entry name" value="Thr/Ala-tRNA-synth_IIc_edit"/>
</dbReference>
<dbReference type="Pfam" id="PF07973">
    <property type="entry name" value="tRNA_SAD"/>
    <property type="match status" value="1"/>
</dbReference>
<dbReference type="GO" id="GO:0004813">
    <property type="term" value="F:alanine-tRNA ligase activity"/>
    <property type="evidence" value="ECO:0007669"/>
    <property type="project" value="UniProtKB-UniRule"/>
</dbReference>
<dbReference type="Gene3D" id="3.30.54.20">
    <property type="match status" value="1"/>
</dbReference>
<dbReference type="FunFam" id="3.30.980.10:FF:000004">
    <property type="entry name" value="Alanine--tRNA ligase, cytoplasmic"/>
    <property type="match status" value="1"/>
</dbReference>
<dbReference type="EC" id="6.1.1.7" evidence="14"/>
<evidence type="ECO:0000256" key="5">
    <source>
        <dbReference type="ARBA" id="ARBA00022723"/>
    </source>
</evidence>
<evidence type="ECO:0000256" key="12">
    <source>
        <dbReference type="ARBA" id="ARBA00024779"/>
    </source>
</evidence>
<dbReference type="InterPro" id="IPR050058">
    <property type="entry name" value="Ala-tRNA_ligase"/>
</dbReference>
<keyword evidence="7 14" id="KW-0862">Zinc</keyword>
<evidence type="ECO:0000259" key="16">
    <source>
        <dbReference type="PROSITE" id="PS50860"/>
    </source>
</evidence>
<dbReference type="HAMAP" id="MF_00036_B">
    <property type="entry name" value="Ala_tRNA_synth_B"/>
    <property type="match status" value="1"/>
</dbReference>
<dbReference type="FunFam" id="3.30.930.10:FF:000046">
    <property type="entry name" value="Alanine--tRNA ligase"/>
    <property type="match status" value="1"/>
</dbReference>
<dbReference type="SUPFAM" id="SSF101353">
    <property type="entry name" value="Putative anticodon-binding domain of alanyl-tRNA synthetase (AlaRS)"/>
    <property type="match status" value="1"/>
</dbReference>
<dbReference type="Gene3D" id="3.30.980.10">
    <property type="entry name" value="Threonyl-trna Synthetase, Chain A, domain 2"/>
    <property type="match status" value="1"/>
</dbReference>
<dbReference type="GO" id="GO:0008270">
    <property type="term" value="F:zinc ion binding"/>
    <property type="evidence" value="ECO:0007669"/>
    <property type="project" value="UniProtKB-UniRule"/>
</dbReference>
<comment type="similarity">
    <text evidence="1 14">Belongs to the class-II aminoacyl-tRNA synthetase family.</text>
</comment>
<comment type="cofactor">
    <cofactor evidence="14">
        <name>Zn(2+)</name>
        <dbReference type="ChEBI" id="CHEBI:29105"/>
    </cofactor>
    <text evidence="14">Binds 1 zinc ion per subunit.</text>
</comment>
<dbReference type="InterPro" id="IPR045864">
    <property type="entry name" value="aa-tRNA-synth_II/BPL/LPL"/>
</dbReference>
<dbReference type="GO" id="GO:0006419">
    <property type="term" value="P:alanyl-tRNA aminoacylation"/>
    <property type="evidence" value="ECO:0007669"/>
    <property type="project" value="UniProtKB-UniRule"/>
</dbReference>
<evidence type="ECO:0000256" key="14">
    <source>
        <dbReference type="HAMAP-Rule" id="MF_00036"/>
    </source>
</evidence>
<evidence type="ECO:0000256" key="3">
    <source>
        <dbReference type="ARBA" id="ARBA00022555"/>
    </source>
</evidence>